<dbReference type="AlphaFoldDB" id="A0A5C7AY99"/>
<dbReference type="GO" id="GO:0051920">
    <property type="term" value="F:peroxiredoxin activity"/>
    <property type="evidence" value="ECO:0007669"/>
    <property type="project" value="InterPro"/>
</dbReference>
<dbReference type="InterPro" id="IPR029032">
    <property type="entry name" value="AhpD-like"/>
</dbReference>
<keyword evidence="3" id="KW-1185">Reference proteome</keyword>
<comment type="caution">
    <text evidence="2">The sequence shown here is derived from an EMBL/GenBank/DDBJ whole genome shotgun (WGS) entry which is preliminary data.</text>
</comment>
<dbReference type="PANTHER" id="PTHR35446:SF3">
    <property type="entry name" value="CMD DOMAIN-CONTAINING PROTEIN"/>
    <property type="match status" value="1"/>
</dbReference>
<organism evidence="2 3">
    <name type="scientific">Seonamhaeicola algicola</name>
    <dbReference type="NCBI Taxonomy" id="1719036"/>
    <lineage>
        <taxon>Bacteria</taxon>
        <taxon>Pseudomonadati</taxon>
        <taxon>Bacteroidota</taxon>
        <taxon>Flavobacteriia</taxon>
        <taxon>Flavobacteriales</taxon>
        <taxon>Flavobacteriaceae</taxon>
    </lineage>
</organism>
<dbReference type="InterPro" id="IPR003779">
    <property type="entry name" value="CMD-like"/>
</dbReference>
<evidence type="ECO:0000313" key="2">
    <source>
        <dbReference type="EMBL" id="TXE13094.1"/>
    </source>
</evidence>
<dbReference type="EMBL" id="VOSC01000012">
    <property type="protein sequence ID" value="TXE13094.1"/>
    <property type="molecule type" value="Genomic_DNA"/>
</dbReference>
<dbReference type="Proteomes" id="UP000321790">
    <property type="component" value="Unassembled WGS sequence"/>
</dbReference>
<gene>
    <name evidence="2" type="ORF">FUA26_04680</name>
</gene>
<dbReference type="NCBIfam" id="TIGR00778">
    <property type="entry name" value="ahpD_dom"/>
    <property type="match status" value="1"/>
</dbReference>
<name>A0A5C7AY99_9FLAO</name>
<dbReference type="OrthoDB" id="9808310at2"/>
<accession>A0A5C7AY99</accession>
<dbReference type="Gene3D" id="1.20.1290.10">
    <property type="entry name" value="AhpD-like"/>
    <property type="match status" value="1"/>
</dbReference>
<dbReference type="PANTHER" id="PTHR35446">
    <property type="entry name" value="SI:CH211-175M2.5"/>
    <property type="match status" value="1"/>
</dbReference>
<proteinExistence type="predicted"/>
<evidence type="ECO:0000313" key="3">
    <source>
        <dbReference type="Proteomes" id="UP000321790"/>
    </source>
</evidence>
<dbReference type="Pfam" id="PF02627">
    <property type="entry name" value="CMD"/>
    <property type="match status" value="1"/>
</dbReference>
<protein>
    <submittedName>
        <fullName evidence="2">Carboxymuconolactone decarboxylase family protein</fullName>
    </submittedName>
</protein>
<evidence type="ECO:0000259" key="1">
    <source>
        <dbReference type="Pfam" id="PF02627"/>
    </source>
</evidence>
<dbReference type="InterPro" id="IPR004675">
    <property type="entry name" value="AhpD_core"/>
</dbReference>
<sequence length="182" mass="19904">MSTFNVPTREEVTENNQAIFDNLQKALGFVPNLYATMAHSKTALGAFLQFSDTKLSLSAKEKEVIDLAVSQVNACKYCQSAHTATSKLKGFTDEQILELRQGKASWDTKYNALAVLAKEVAENGGKASEVSKEAFFNAGYTKENLVDLTLAYAMITVTNTLHNLTEVAIDFPLAQELETANV</sequence>
<dbReference type="RefSeq" id="WP_147132224.1">
    <property type="nucleotide sequence ID" value="NZ_VOSC01000012.1"/>
</dbReference>
<dbReference type="SUPFAM" id="SSF69118">
    <property type="entry name" value="AhpD-like"/>
    <property type="match status" value="1"/>
</dbReference>
<reference evidence="3" key="1">
    <citation type="submission" date="2019-08" db="EMBL/GenBank/DDBJ databases">
        <title>Seonamhaeicola sediminis sp. nov., isolated from marine sediment.</title>
        <authorList>
            <person name="Cao W.R."/>
        </authorList>
    </citation>
    <scope>NUCLEOTIDE SEQUENCE [LARGE SCALE GENOMIC DNA]</scope>
    <source>
        <strain evidence="3">Gy8</strain>
    </source>
</reference>
<feature type="domain" description="Carboxymuconolactone decarboxylase-like" evidence="1">
    <location>
        <begin position="56"/>
        <end position="107"/>
    </location>
</feature>